<dbReference type="GO" id="GO:0005886">
    <property type="term" value="C:plasma membrane"/>
    <property type="evidence" value="ECO:0007669"/>
    <property type="project" value="UniProtKB-SubCell"/>
</dbReference>
<evidence type="ECO:0000259" key="20">
    <source>
        <dbReference type="PROSITE" id="PS50948"/>
    </source>
</evidence>
<sequence>MSFFFIFSLLLPSHYHCAEVYNITPSQPLAHGQTLVSSGRIFELGFFSPNGSAKKYVGLWHKNILPRKIVWVANREKPLAVADSLASLQVSSNGTLELVDGRQNSIWSTNTTIQVSLSNTSSSVVAFLLDNGNFVVKDLIRSVQVWGSFDYPSDTILQGQKLGFDYESGKKNVMTSWKSESDPSTGKYLVGLTPETPSQVFIWINGSTPHWRSGPWDRSKFIGIPDMDDRYGSGFTLDDDMMLMQGIRKYFYYSFSDNTLAYLDISSEGVSKLMLSESGKDWYANFSSLNNPCDIYGACGQFGVCKAFESPICKCLKGFVPKSDEEWSKGNWTGGCVRRTNLSCQSRTSRSVSSITKKDDDWFKKMTMLKVPDYHEFVVNSLDVDNTPVACLKRCLSNCSCLAYAFVNKIGCLVWSNDLIDIQQFSIGGEDLYIRLAQAEKGKGKPIKLIATFTAIFCIMILGAMVYGWHRLRANQKRKHLHLTDMIQSSRDALREYIGPSDLSELLIYDFDTISTSTNSFSITNKLGQGGFGPVYKGMLPEGKEIAVKRLSTSSGQGIQEFKNEMLFISNLQHKNLVRLMGCCIKDEEKLLIYEFMPNKSLDTFLYDPTRRAVLDWATRFNIIQGVARGLLYLHHDSCLKVVHRDLKVSNILLDEKMNPKISDFGLARVIEATQNLENTQKIVGTRGYMSPEYAMRGLFSEKSDVYSFGVLVLEIISSKRNSSFFIHDQQLGLLDYAWNLWNEGRGLELVDEVLSDSYSSSEVMRCVHIGLLCVQDNAVDRPTMLDVLSMLSIEIVAGPQPEKPAYTFLNPVSQPQPHDHVDTCSTNDEATITVIQGR</sequence>
<keyword evidence="8 15" id="KW-0418">Kinase</keyword>
<evidence type="ECO:0000256" key="4">
    <source>
        <dbReference type="ARBA" id="ARBA00022679"/>
    </source>
</evidence>
<dbReference type="PROSITE" id="PS00108">
    <property type="entry name" value="PROTEIN_KINASE_ST"/>
    <property type="match status" value="1"/>
</dbReference>
<dbReference type="Pfam" id="PF07714">
    <property type="entry name" value="PK_Tyr_Ser-Thr"/>
    <property type="match status" value="1"/>
</dbReference>
<feature type="chain" id="PRO_5043497835" description="Receptor-like serine/threonine-protein kinase" evidence="17">
    <location>
        <begin position="19"/>
        <end position="839"/>
    </location>
</feature>
<keyword evidence="5 17" id="KW-0732">Signal</keyword>
<evidence type="ECO:0000256" key="9">
    <source>
        <dbReference type="ARBA" id="ARBA00022840"/>
    </source>
</evidence>
<evidence type="ECO:0000259" key="19">
    <source>
        <dbReference type="PROSITE" id="PS50927"/>
    </source>
</evidence>
<feature type="signal peptide" evidence="17">
    <location>
        <begin position="1"/>
        <end position="18"/>
    </location>
</feature>
<evidence type="ECO:0000313" key="21">
    <source>
        <dbReference type="EMBL" id="KAK9932493.1"/>
    </source>
</evidence>
<dbReference type="FunFam" id="1.10.510.10:FF:000345">
    <property type="entry name" value="G-type lectin S-receptor-like serine/threonine-protein kinase"/>
    <property type="match status" value="1"/>
</dbReference>
<gene>
    <name evidence="21" type="ORF">M0R45_019729</name>
</gene>
<keyword evidence="22" id="KW-1185">Reference proteome</keyword>
<evidence type="ECO:0000256" key="10">
    <source>
        <dbReference type="ARBA" id="ARBA00023157"/>
    </source>
</evidence>
<comment type="catalytic activity">
    <reaction evidence="13 15">
        <text>L-threonyl-[protein] + ATP = O-phospho-L-threonyl-[protein] + ADP + H(+)</text>
        <dbReference type="Rhea" id="RHEA:46608"/>
        <dbReference type="Rhea" id="RHEA-COMP:11060"/>
        <dbReference type="Rhea" id="RHEA-COMP:11605"/>
        <dbReference type="ChEBI" id="CHEBI:15378"/>
        <dbReference type="ChEBI" id="CHEBI:30013"/>
        <dbReference type="ChEBI" id="CHEBI:30616"/>
        <dbReference type="ChEBI" id="CHEBI:61977"/>
        <dbReference type="ChEBI" id="CHEBI:456216"/>
        <dbReference type="EC" id="2.7.11.1"/>
    </reaction>
</comment>
<dbReference type="InterPro" id="IPR024171">
    <property type="entry name" value="SRK-like_kinase"/>
</dbReference>
<dbReference type="GO" id="GO:0005524">
    <property type="term" value="F:ATP binding"/>
    <property type="evidence" value="ECO:0007669"/>
    <property type="project" value="UniProtKB-KW"/>
</dbReference>
<dbReference type="Pfam" id="PF08276">
    <property type="entry name" value="PAN_2"/>
    <property type="match status" value="1"/>
</dbReference>
<dbReference type="SUPFAM" id="SSF51110">
    <property type="entry name" value="alpha-D-mannose-specific plant lectins"/>
    <property type="match status" value="1"/>
</dbReference>
<dbReference type="InterPro" id="IPR001245">
    <property type="entry name" value="Ser-Thr/Tyr_kinase_cat_dom"/>
</dbReference>
<dbReference type="CDD" id="cd01098">
    <property type="entry name" value="PAN_AP_plant"/>
    <property type="match status" value="1"/>
</dbReference>
<dbReference type="SMART" id="SM00473">
    <property type="entry name" value="PAN_AP"/>
    <property type="match status" value="1"/>
</dbReference>
<evidence type="ECO:0000256" key="1">
    <source>
        <dbReference type="ARBA" id="ARBA00004251"/>
    </source>
</evidence>
<dbReference type="GO" id="GO:0048544">
    <property type="term" value="P:recognition of pollen"/>
    <property type="evidence" value="ECO:0007669"/>
    <property type="project" value="InterPro"/>
</dbReference>
<dbReference type="PROSITE" id="PS50948">
    <property type="entry name" value="PAN"/>
    <property type="match status" value="1"/>
</dbReference>
<evidence type="ECO:0000256" key="11">
    <source>
        <dbReference type="ARBA" id="ARBA00023170"/>
    </source>
</evidence>
<dbReference type="Pfam" id="PF00954">
    <property type="entry name" value="S_locus_glycop"/>
    <property type="match status" value="1"/>
</dbReference>
<dbReference type="PIRSF" id="PIRSF000641">
    <property type="entry name" value="SRK"/>
    <property type="match status" value="1"/>
</dbReference>
<proteinExistence type="inferred from homology"/>
<keyword evidence="12" id="KW-0325">Glycoprotein</keyword>
<dbReference type="GO" id="GO:0004674">
    <property type="term" value="F:protein serine/threonine kinase activity"/>
    <property type="evidence" value="ECO:0007669"/>
    <property type="project" value="UniProtKB-KW"/>
</dbReference>
<dbReference type="SMART" id="SM00220">
    <property type="entry name" value="S_TKc"/>
    <property type="match status" value="1"/>
</dbReference>
<dbReference type="Pfam" id="PF01453">
    <property type="entry name" value="B_lectin"/>
    <property type="match status" value="1"/>
</dbReference>
<dbReference type="Proteomes" id="UP001457282">
    <property type="component" value="Unassembled WGS sequence"/>
</dbReference>
<evidence type="ECO:0000256" key="2">
    <source>
        <dbReference type="ARBA" id="ARBA00022475"/>
    </source>
</evidence>
<feature type="domain" description="Apple" evidence="20">
    <location>
        <begin position="344"/>
        <end position="437"/>
    </location>
</feature>
<protein>
    <recommendedName>
        <fullName evidence="15">Receptor-like serine/threonine-protein kinase</fullName>
        <ecNumber evidence="15">2.7.11.1</ecNumber>
    </recommendedName>
</protein>
<comment type="subcellular location">
    <subcellularLocation>
        <location evidence="1">Cell membrane</location>
        <topology evidence="1">Single-pass type I membrane protein</topology>
    </subcellularLocation>
</comment>
<dbReference type="GO" id="GO:0045087">
    <property type="term" value="P:innate immune response"/>
    <property type="evidence" value="ECO:0007669"/>
    <property type="project" value="UniProtKB-ARBA"/>
</dbReference>
<reference evidence="21 22" key="1">
    <citation type="journal article" date="2023" name="G3 (Bethesda)">
        <title>A chromosome-length genome assembly and annotation of blackberry (Rubus argutus, cv. 'Hillquist').</title>
        <authorList>
            <person name="Bruna T."/>
            <person name="Aryal R."/>
            <person name="Dudchenko O."/>
            <person name="Sargent D.J."/>
            <person name="Mead D."/>
            <person name="Buti M."/>
            <person name="Cavallini A."/>
            <person name="Hytonen T."/>
            <person name="Andres J."/>
            <person name="Pham M."/>
            <person name="Weisz D."/>
            <person name="Mascagni F."/>
            <person name="Usai G."/>
            <person name="Natali L."/>
            <person name="Bassil N."/>
            <person name="Fernandez G.E."/>
            <person name="Lomsadze A."/>
            <person name="Armour M."/>
            <person name="Olukolu B."/>
            <person name="Poorten T."/>
            <person name="Britton C."/>
            <person name="Davik J."/>
            <person name="Ashrafi H."/>
            <person name="Aiden E.L."/>
            <person name="Borodovsky M."/>
            <person name="Worthington M."/>
        </authorList>
    </citation>
    <scope>NUCLEOTIDE SEQUENCE [LARGE SCALE GENOMIC DNA]</scope>
    <source>
        <strain evidence="21">PI 553951</strain>
    </source>
</reference>
<dbReference type="PANTHER" id="PTHR27002">
    <property type="entry name" value="RECEPTOR-LIKE SERINE/THREONINE-PROTEIN KINASE SD1-8"/>
    <property type="match status" value="1"/>
</dbReference>
<evidence type="ECO:0000256" key="3">
    <source>
        <dbReference type="ARBA" id="ARBA00022527"/>
    </source>
</evidence>
<dbReference type="CDD" id="cd14066">
    <property type="entry name" value="STKc_IRAK"/>
    <property type="match status" value="1"/>
</dbReference>
<dbReference type="InterPro" id="IPR003609">
    <property type="entry name" value="Pan_app"/>
</dbReference>
<feature type="domain" description="Protein kinase" evidence="18">
    <location>
        <begin position="521"/>
        <end position="810"/>
    </location>
</feature>
<dbReference type="PROSITE" id="PS50011">
    <property type="entry name" value="PROTEIN_KINASE_DOM"/>
    <property type="match status" value="1"/>
</dbReference>
<dbReference type="EMBL" id="JBEDUW010000004">
    <property type="protein sequence ID" value="KAK9932493.1"/>
    <property type="molecule type" value="Genomic_DNA"/>
</dbReference>
<dbReference type="PANTHER" id="PTHR27002:SF422">
    <property type="entry name" value="RECEPTOR-LIKE SERINE_THREONINE-PROTEIN KINASE"/>
    <property type="match status" value="1"/>
</dbReference>
<keyword evidence="3 15" id="KW-0723">Serine/threonine-protein kinase</keyword>
<feature type="domain" description="Bulb-type lectin" evidence="19">
    <location>
        <begin position="20"/>
        <end position="149"/>
    </location>
</feature>
<keyword evidence="11" id="KW-0675">Receptor</keyword>
<dbReference type="SUPFAM" id="SSF56112">
    <property type="entry name" value="Protein kinase-like (PK-like)"/>
    <property type="match status" value="1"/>
</dbReference>
<name>A0AAW1X810_RUBAR</name>
<dbReference type="CDD" id="cd00028">
    <property type="entry name" value="B_lectin"/>
    <property type="match status" value="1"/>
</dbReference>
<keyword evidence="9 15" id="KW-0067">ATP-binding</keyword>
<dbReference type="InterPro" id="IPR011009">
    <property type="entry name" value="Kinase-like_dom_sf"/>
</dbReference>
<dbReference type="GO" id="GO:0030246">
    <property type="term" value="F:carbohydrate binding"/>
    <property type="evidence" value="ECO:0007669"/>
    <property type="project" value="UniProtKB-KW"/>
</dbReference>
<dbReference type="InterPro" id="IPR036426">
    <property type="entry name" value="Bulb-type_lectin_dom_sf"/>
</dbReference>
<evidence type="ECO:0000256" key="6">
    <source>
        <dbReference type="ARBA" id="ARBA00022734"/>
    </source>
</evidence>
<dbReference type="InterPro" id="IPR008271">
    <property type="entry name" value="Ser/Thr_kinase_AS"/>
</dbReference>
<dbReference type="PROSITE" id="PS50927">
    <property type="entry name" value="BULB_LECTIN"/>
    <property type="match status" value="1"/>
</dbReference>
<evidence type="ECO:0000256" key="17">
    <source>
        <dbReference type="SAM" id="SignalP"/>
    </source>
</evidence>
<comment type="similarity">
    <text evidence="15">Belongs to the protein kinase superfamily. Ser/Thr protein kinase family.</text>
</comment>
<evidence type="ECO:0000313" key="22">
    <source>
        <dbReference type="Proteomes" id="UP001457282"/>
    </source>
</evidence>
<dbReference type="InterPro" id="IPR001480">
    <property type="entry name" value="Bulb-type_lectin_dom"/>
</dbReference>
<keyword evidence="16" id="KW-0812">Transmembrane</keyword>
<keyword evidence="7 15" id="KW-0547">Nucleotide-binding</keyword>
<evidence type="ECO:0000256" key="15">
    <source>
        <dbReference type="PIRNR" id="PIRNR000641"/>
    </source>
</evidence>
<evidence type="ECO:0000256" key="14">
    <source>
        <dbReference type="ARBA" id="ARBA00048679"/>
    </source>
</evidence>
<dbReference type="FunFam" id="3.30.200.20:FF:000195">
    <property type="entry name" value="G-type lectin S-receptor-like serine/threonine-protein kinase"/>
    <property type="match status" value="1"/>
</dbReference>
<feature type="transmembrane region" description="Helical" evidence="16">
    <location>
        <begin position="449"/>
        <end position="469"/>
    </location>
</feature>
<dbReference type="AlphaFoldDB" id="A0AAW1X810"/>
<evidence type="ECO:0000259" key="18">
    <source>
        <dbReference type="PROSITE" id="PS50011"/>
    </source>
</evidence>
<dbReference type="Gene3D" id="3.30.200.20">
    <property type="entry name" value="Phosphorylase Kinase, domain 1"/>
    <property type="match status" value="1"/>
</dbReference>
<comment type="catalytic activity">
    <reaction evidence="14 15">
        <text>L-seryl-[protein] + ATP = O-phospho-L-seryl-[protein] + ADP + H(+)</text>
        <dbReference type="Rhea" id="RHEA:17989"/>
        <dbReference type="Rhea" id="RHEA-COMP:9863"/>
        <dbReference type="Rhea" id="RHEA-COMP:11604"/>
        <dbReference type="ChEBI" id="CHEBI:15378"/>
        <dbReference type="ChEBI" id="CHEBI:29999"/>
        <dbReference type="ChEBI" id="CHEBI:30616"/>
        <dbReference type="ChEBI" id="CHEBI:83421"/>
        <dbReference type="ChEBI" id="CHEBI:456216"/>
        <dbReference type="EC" id="2.7.11.1"/>
    </reaction>
</comment>
<keyword evidence="2" id="KW-1003">Cell membrane</keyword>
<dbReference type="InterPro" id="IPR000719">
    <property type="entry name" value="Prot_kinase_dom"/>
</dbReference>
<keyword evidence="10" id="KW-1015">Disulfide bond</keyword>
<keyword evidence="16" id="KW-1133">Transmembrane helix</keyword>
<organism evidence="21 22">
    <name type="scientific">Rubus argutus</name>
    <name type="common">Southern blackberry</name>
    <dbReference type="NCBI Taxonomy" id="59490"/>
    <lineage>
        <taxon>Eukaryota</taxon>
        <taxon>Viridiplantae</taxon>
        <taxon>Streptophyta</taxon>
        <taxon>Embryophyta</taxon>
        <taxon>Tracheophyta</taxon>
        <taxon>Spermatophyta</taxon>
        <taxon>Magnoliopsida</taxon>
        <taxon>eudicotyledons</taxon>
        <taxon>Gunneridae</taxon>
        <taxon>Pentapetalae</taxon>
        <taxon>rosids</taxon>
        <taxon>fabids</taxon>
        <taxon>Rosales</taxon>
        <taxon>Rosaceae</taxon>
        <taxon>Rosoideae</taxon>
        <taxon>Rosoideae incertae sedis</taxon>
        <taxon>Rubus</taxon>
    </lineage>
</organism>
<keyword evidence="6" id="KW-0430">Lectin</keyword>
<evidence type="ECO:0000256" key="16">
    <source>
        <dbReference type="SAM" id="Phobius"/>
    </source>
</evidence>
<accession>A0AAW1X810</accession>
<evidence type="ECO:0000256" key="5">
    <source>
        <dbReference type="ARBA" id="ARBA00022729"/>
    </source>
</evidence>
<keyword evidence="16" id="KW-0472">Membrane</keyword>
<comment type="caution">
    <text evidence="21">The sequence shown here is derived from an EMBL/GenBank/DDBJ whole genome shotgun (WGS) entry which is preliminary data.</text>
</comment>
<dbReference type="InterPro" id="IPR000858">
    <property type="entry name" value="S_locus_glycoprot_dom"/>
</dbReference>
<dbReference type="SMART" id="SM00108">
    <property type="entry name" value="B_lectin"/>
    <property type="match status" value="1"/>
</dbReference>
<keyword evidence="4 15" id="KW-0808">Transferase</keyword>
<evidence type="ECO:0000256" key="13">
    <source>
        <dbReference type="ARBA" id="ARBA00047899"/>
    </source>
</evidence>
<evidence type="ECO:0000256" key="7">
    <source>
        <dbReference type="ARBA" id="ARBA00022741"/>
    </source>
</evidence>
<dbReference type="Gene3D" id="1.10.510.10">
    <property type="entry name" value="Transferase(Phosphotransferase) domain 1"/>
    <property type="match status" value="1"/>
</dbReference>
<evidence type="ECO:0000256" key="8">
    <source>
        <dbReference type="ARBA" id="ARBA00022777"/>
    </source>
</evidence>
<evidence type="ECO:0000256" key="12">
    <source>
        <dbReference type="ARBA" id="ARBA00023180"/>
    </source>
</evidence>
<dbReference type="Gene3D" id="2.90.10.10">
    <property type="entry name" value="Bulb-type lectin domain"/>
    <property type="match status" value="1"/>
</dbReference>
<dbReference type="EC" id="2.7.11.1" evidence="15"/>